<evidence type="ECO:0000256" key="4">
    <source>
        <dbReference type="ARBA" id="ARBA00023263"/>
    </source>
</evidence>
<comment type="subcellular location">
    <subcellularLocation>
        <location evidence="1">Fimbrium</location>
    </subcellularLocation>
</comment>
<evidence type="ECO:0000256" key="5">
    <source>
        <dbReference type="SAM" id="SignalP"/>
    </source>
</evidence>
<comment type="similarity">
    <text evidence="2">Belongs to the fimbrial protein family.</text>
</comment>
<dbReference type="EMBL" id="JASSOM010000092">
    <property type="protein sequence ID" value="MDK9366124.1"/>
    <property type="molecule type" value="Genomic_DNA"/>
</dbReference>
<feature type="domain" description="Fimbrial-type adhesion" evidence="6">
    <location>
        <begin position="28"/>
        <end position="179"/>
    </location>
</feature>
<gene>
    <name evidence="7" type="ORF">QQF32_23285</name>
</gene>
<dbReference type="SUPFAM" id="SSF49401">
    <property type="entry name" value="Bacterial adhesins"/>
    <property type="match status" value="1"/>
</dbReference>
<evidence type="ECO:0000256" key="1">
    <source>
        <dbReference type="ARBA" id="ARBA00004561"/>
    </source>
</evidence>
<dbReference type="InterPro" id="IPR036937">
    <property type="entry name" value="Adhesion_dom_fimbrial_sf"/>
</dbReference>
<feature type="signal peptide" evidence="5">
    <location>
        <begin position="1"/>
        <end position="24"/>
    </location>
</feature>
<sequence>MNSKFNKAVFVCALSLATSLAAHADNKITFTGKVIDSACTISVNGGVATLDLGETSAADIAAKGQTGAPKSFNISLGSCPVAAAGVPTKAYIKFSGTTDGDDTYFKNDLSGANAATNVAILIKDAKNTAIINNDGNTAITLPPTGGAVDLDYTASLVASAAAPTKGDVSSAVTYTVSYE</sequence>
<keyword evidence="8" id="KW-1185">Reference proteome</keyword>
<dbReference type="PANTHER" id="PTHR33420:SF3">
    <property type="entry name" value="FIMBRIAL SUBUNIT ELFA"/>
    <property type="match status" value="1"/>
</dbReference>
<reference evidence="7 8" key="1">
    <citation type="submission" date="2023-06" db="EMBL/GenBank/DDBJ databases">
        <title>Identification and characterization of antibiotic-resistant Gram-negative bacteria.</title>
        <authorList>
            <person name="Cho G.-S."/>
            <person name="Lee J."/>
            <person name="Tai E."/>
            <person name="Jeong S."/>
            <person name="Kim I."/>
            <person name="Kim B.-E."/>
            <person name="Jeong M.-I."/>
            <person name="Oh K.-K."/>
            <person name="Franz C.M.A.P."/>
        </authorList>
    </citation>
    <scope>NUCLEOTIDE SEQUENCE [LARGE SCALE GENOMIC DNA]</scope>
    <source>
        <strain evidence="7 8">V106_12</strain>
    </source>
</reference>
<dbReference type="AlphaFoldDB" id="A0AAP4FYL8"/>
<name>A0AAP4FYL8_9ENTR</name>
<evidence type="ECO:0000256" key="3">
    <source>
        <dbReference type="ARBA" id="ARBA00022729"/>
    </source>
</evidence>
<dbReference type="InterPro" id="IPR000259">
    <property type="entry name" value="Adhesion_dom_fimbrial"/>
</dbReference>
<evidence type="ECO:0000259" key="6">
    <source>
        <dbReference type="Pfam" id="PF00419"/>
    </source>
</evidence>
<dbReference type="InterPro" id="IPR008966">
    <property type="entry name" value="Adhesion_dom_sf"/>
</dbReference>
<comment type="caution">
    <text evidence="7">The sequence shown here is derived from an EMBL/GenBank/DDBJ whole genome shotgun (WGS) entry which is preliminary data.</text>
</comment>
<dbReference type="GO" id="GO:0043709">
    <property type="term" value="P:cell adhesion involved in single-species biofilm formation"/>
    <property type="evidence" value="ECO:0007669"/>
    <property type="project" value="TreeGrafter"/>
</dbReference>
<dbReference type="GO" id="GO:0009289">
    <property type="term" value="C:pilus"/>
    <property type="evidence" value="ECO:0007669"/>
    <property type="project" value="UniProtKB-SubCell"/>
</dbReference>
<evidence type="ECO:0000256" key="2">
    <source>
        <dbReference type="ARBA" id="ARBA00006671"/>
    </source>
</evidence>
<dbReference type="Proteomes" id="UP001223214">
    <property type="component" value="Unassembled WGS sequence"/>
</dbReference>
<organism evidence="7 8">
    <name type="scientific">Lelliottia wanjuensis</name>
    <dbReference type="NCBI Taxonomy" id="3050585"/>
    <lineage>
        <taxon>Bacteria</taxon>
        <taxon>Pseudomonadati</taxon>
        <taxon>Pseudomonadota</taxon>
        <taxon>Gammaproteobacteria</taxon>
        <taxon>Enterobacterales</taxon>
        <taxon>Enterobacteriaceae</taxon>
        <taxon>Lelliottia</taxon>
    </lineage>
</organism>
<dbReference type="PANTHER" id="PTHR33420">
    <property type="entry name" value="FIMBRIAL SUBUNIT ELFA-RELATED"/>
    <property type="match status" value="1"/>
</dbReference>
<protein>
    <submittedName>
        <fullName evidence="7">Fimbrial protein</fullName>
    </submittedName>
</protein>
<evidence type="ECO:0000313" key="7">
    <source>
        <dbReference type="EMBL" id="MDK9366124.1"/>
    </source>
</evidence>
<dbReference type="Pfam" id="PF00419">
    <property type="entry name" value="Fimbrial"/>
    <property type="match status" value="1"/>
</dbReference>
<keyword evidence="3 5" id="KW-0732">Signal</keyword>
<dbReference type="InterPro" id="IPR050263">
    <property type="entry name" value="Bact_Fimbrial_Adh_Pro"/>
</dbReference>
<dbReference type="Gene3D" id="2.60.40.1090">
    <property type="entry name" value="Fimbrial-type adhesion domain"/>
    <property type="match status" value="1"/>
</dbReference>
<dbReference type="RefSeq" id="WP_285143786.1">
    <property type="nucleotide sequence ID" value="NZ_JASSOL010000001.1"/>
</dbReference>
<evidence type="ECO:0000313" key="8">
    <source>
        <dbReference type="Proteomes" id="UP001223214"/>
    </source>
</evidence>
<proteinExistence type="inferred from homology"/>
<keyword evidence="4" id="KW-0281">Fimbrium</keyword>
<dbReference type="GeneID" id="97184923"/>
<feature type="chain" id="PRO_5042992447" evidence="5">
    <location>
        <begin position="25"/>
        <end position="179"/>
    </location>
</feature>
<accession>A0AAP4FYL8</accession>